<evidence type="ECO:0000256" key="1">
    <source>
        <dbReference type="SAM" id="Phobius"/>
    </source>
</evidence>
<proteinExistence type="predicted"/>
<reference evidence="4" key="1">
    <citation type="submission" date="2021-04" db="EMBL/GenBank/DDBJ databases">
        <title>Pseudonocardia sp. nov., isolated from sandy soil of mangrove forest.</title>
        <authorList>
            <person name="Zan Z."/>
            <person name="Huang R."/>
            <person name="Liu W."/>
        </authorList>
    </citation>
    <scope>NUCLEOTIDE SEQUENCE</scope>
    <source>
        <strain evidence="4">S2-4</strain>
    </source>
</reference>
<gene>
    <name evidence="4" type="ORF">KDL28_28130</name>
</gene>
<evidence type="ECO:0000313" key="4">
    <source>
        <dbReference type="EMBL" id="MCO1658943.1"/>
    </source>
</evidence>
<evidence type="ECO:0000313" key="5">
    <source>
        <dbReference type="Proteomes" id="UP001165283"/>
    </source>
</evidence>
<dbReference type="EMBL" id="JAGSOV010000060">
    <property type="protein sequence ID" value="MCO1658943.1"/>
    <property type="molecule type" value="Genomic_DNA"/>
</dbReference>
<keyword evidence="2" id="KW-0732">Signal</keyword>
<comment type="caution">
    <text evidence="4">The sequence shown here is derived from an EMBL/GenBank/DDBJ whole genome shotgun (WGS) entry which is preliminary data.</text>
</comment>
<keyword evidence="1" id="KW-0472">Membrane</keyword>
<evidence type="ECO:0000259" key="3">
    <source>
        <dbReference type="SMART" id="SM00754"/>
    </source>
</evidence>
<organism evidence="4 5">
    <name type="scientific">Pseudonocardia humida</name>
    <dbReference type="NCBI Taxonomy" id="2800819"/>
    <lineage>
        <taxon>Bacteria</taxon>
        <taxon>Bacillati</taxon>
        <taxon>Actinomycetota</taxon>
        <taxon>Actinomycetes</taxon>
        <taxon>Pseudonocardiales</taxon>
        <taxon>Pseudonocardiaceae</taxon>
        <taxon>Pseudonocardia</taxon>
    </lineage>
</organism>
<feature type="chain" id="PRO_5046467194" evidence="2">
    <location>
        <begin position="31"/>
        <end position="217"/>
    </location>
</feature>
<dbReference type="SMART" id="SM00754">
    <property type="entry name" value="CHRD"/>
    <property type="match status" value="1"/>
</dbReference>
<protein>
    <submittedName>
        <fullName evidence="4">CHRD domain-containing protein</fullName>
    </submittedName>
</protein>
<sequence length="217" mass="22115">MTVRRLIGAASAVGALTAASLLGITGLASAQEDDGGKKEWFTLSASGSGDEEVPEGSGEEGTDLTASISLTEDGDMTYTITVSGNSETISAAHIHKGKEGENGDVVVELDAEAVDEGKAAEVELEPDLAKRIIENPENWYINTHSESFQPPSGVARAQLKSAEKEEKPDIIDTGDGGQFAASQAGPNSGAVAAGALLIASAAGGAIAFRRRSGTDNA</sequence>
<feature type="transmembrane region" description="Helical" evidence="1">
    <location>
        <begin position="189"/>
        <end position="208"/>
    </location>
</feature>
<keyword evidence="5" id="KW-1185">Reference proteome</keyword>
<dbReference type="RefSeq" id="WP_252443430.1">
    <property type="nucleotide sequence ID" value="NZ_JAGSOV010000060.1"/>
</dbReference>
<dbReference type="Proteomes" id="UP001165283">
    <property type="component" value="Unassembled WGS sequence"/>
</dbReference>
<dbReference type="Pfam" id="PF07452">
    <property type="entry name" value="CHRD"/>
    <property type="match status" value="1"/>
</dbReference>
<evidence type="ECO:0000256" key="2">
    <source>
        <dbReference type="SAM" id="SignalP"/>
    </source>
</evidence>
<feature type="signal peptide" evidence="2">
    <location>
        <begin position="1"/>
        <end position="30"/>
    </location>
</feature>
<feature type="domain" description="CHRD" evidence="3">
    <location>
        <begin position="41"/>
        <end position="161"/>
    </location>
</feature>
<accession>A0ABT1A7F3</accession>
<keyword evidence="1" id="KW-1133">Transmembrane helix</keyword>
<keyword evidence="1" id="KW-0812">Transmembrane</keyword>
<dbReference type="InterPro" id="IPR010895">
    <property type="entry name" value="CHRD"/>
</dbReference>
<name>A0ABT1A7F3_9PSEU</name>